<feature type="region of interest" description="Disordered" evidence="1">
    <location>
        <begin position="1"/>
        <end position="67"/>
    </location>
</feature>
<sequence length="67" mass="6911">MARTSDGQPNTMDEPAGPEAPPPAKSKRADEKPASGKRGESAAHGAPTDADFEPPIVPGDTVSTQRK</sequence>
<dbReference type="EMBL" id="JACFYJ010000063">
    <property type="protein sequence ID" value="MEI6001028.1"/>
    <property type="molecule type" value="Genomic_DNA"/>
</dbReference>
<protein>
    <submittedName>
        <fullName evidence="2">Uncharacterized protein</fullName>
    </submittedName>
</protein>
<accession>A0ABU8J0K6</accession>
<reference evidence="2 3" key="1">
    <citation type="journal article" date="2022" name="Arch. Microbiol.">
        <title>Paraburkholderia bengalensis sp. nov. isolated from roots of Oryza sativa, IR64.</title>
        <authorList>
            <person name="Nag P."/>
            <person name="Mondal N."/>
            <person name="Sarkar J."/>
            <person name="Das S."/>
        </authorList>
    </citation>
    <scope>NUCLEOTIDE SEQUENCE [LARGE SCALE GENOMIC DNA]</scope>
    <source>
        <strain evidence="2 3">IR64_4_BI</strain>
    </source>
</reference>
<feature type="compositionally biased region" description="Polar residues" evidence="1">
    <location>
        <begin position="1"/>
        <end position="11"/>
    </location>
</feature>
<proteinExistence type="predicted"/>
<comment type="caution">
    <text evidence="2">The sequence shown here is derived from an EMBL/GenBank/DDBJ whole genome shotgun (WGS) entry which is preliminary data.</text>
</comment>
<organism evidence="2 3">
    <name type="scientific">Paraburkholderia bengalensis</name>
    <dbReference type="NCBI Taxonomy" id="2747562"/>
    <lineage>
        <taxon>Bacteria</taxon>
        <taxon>Pseudomonadati</taxon>
        <taxon>Pseudomonadota</taxon>
        <taxon>Betaproteobacteria</taxon>
        <taxon>Burkholderiales</taxon>
        <taxon>Burkholderiaceae</taxon>
        <taxon>Paraburkholderia</taxon>
    </lineage>
</organism>
<feature type="compositionally biased region" description="Basic and acidic residues" evidence="1">
    <location>
        <begin position="27"/>
        <end position="41"/>
    </location>
</feature>
<dbReference type="RefSeq" id="WP_336600857.1">
    <property type="nucleotide sequence ID" value="NZ_JACFYJ010000063.1"/>
</dbReference>
<gene>
    <name evidence="2" type="ORF">H3V53_28745</name>
</gene>
<evidence type="ECO:0000256" key="1">
    <source>
        <dbReference type="SAM" id="MobiDB-lite"/>
    </source>
</evidence>
<keyword evidence="3" id="KW-1185">Reference proteome</keyword>
<evidence type="ECO:0000313" key="3">
    <source>
        <dbReference type="Proteomes" id="UP001386437"/>
    </source>
</evidence>
<name>A0ABU8J0K6_9BURK</name>
<dbReference type="Proteomes" id="UP001386437">
    <property type="component" value="Unassembled WGS sequence"/>
</dbReference>
<evidence type="ECO:0000313" key="2">
    <source>
        <dbReference type="EMBL" id="MEI6001028.1"/>
    </source>
</evidence>